<evidence type="ECO:0000313" key="1">
    <source>
        <dbReference type="EMBL" id="AFY02120.1"/>
    </source>
</evidence>
<name>K7YZH1_BDEBC</name>
<dbReference type="EMBL" id="CP002930">
    <property type="protein sequence ID" value="AFY02120.1"/>
    <property type="molecule type" value="Genomic_DNA"/>
</dbReference>
<reference evidence="1 2" key="1">
    <citation type="journal article" date="2012" name="BMC Genomics">
        <title>Genome analysis of a simultaneously predatory and prey-independent, novel Bdellovibrio bacteriovorus from the River Tiber, supports in silico predictions of both ancient and recent lateral gene transfer from diverse bacteria.</title>
        <authorList>
            <person name="Hobley L."/>
            <person name="Lerner T.R."/>
            <person name="Williams L.E."/>
            <person name="Lambert C."/>
            <person name="Till R."/>
            <person name="Milner D.S."/>
            <person name="Basford S.M."/>
            <person name="Capeness M.J."/>
            <person name="Fenton A.K."/>
            <person name="Atterbury R.J."/>
            <person name="Harris M.A."/>
            <person name="Sockett R.E."/>
        </authorList>
    </citation>
    <scope>NUCLEOTIDE SEQUENCE [LARGE SCALE GENOMIC DNA]</scope>
    <source>
        <strain evidence="1 2">Tiberius</strain>
    </source>
</reference>
<gene>
    <name evidence="1" type="ORF">Bdt_2437</name>
</gene>
<organism evidence="1 2">
    <name type="scientific">Bdellovibrio bacteriovorus str. Tiberius</name>
    <dbReference type="NCBI Taxonomy" id="1069642"/>
    <lineage>
        <taxon>Bacteria</taxon>
        <taxon>Pseudomonadati</taxon>
        <taxon>Bdellovibrionota</taxon>
        <taxon>Bdellovibrionia</taxon>
        <taxon>Bdellovibrionales</taxon>
        <taxon>Pseudobdellovibrionaceae</taxon>
        <taxon>Bdellovibrio</taxon>
    </lineage>
</organism>
<dbReference type="Proteomes" id="UP000010074">
    <property type="component" value="Chromosome"/>
</dbReference>
<protein>
    <submittedName>
        <fullName evidence="1">Uncharacterized protein</fullName>
    </submittedName>
</protein>
<dbReference type="PATRIC" id="fig|1069642.3.peg.2410"/>
<proteinExistence type="predicted"/>
<dbReference type="AlphaFoldDB" id="K7YZH1"/>
<sequence>MGELYKVSADDLFEVTLNATIHEVTQDLRRKFASSKAR</sequence>
<dbReference type="KEGG" id="bbat:Bdt_2437"/>
<dbReference type="HOGENOM" id="CLU_3324998_0_0_7"/>
<dbReference type="STRING" id="1069642.Bdt_2437"/>
<evidence type="ECO:0000313" key="2">
    <source>
        <dbReference type="Proteomes" id="UP000010074"/>
    </source>
</evidence>
<accession>K7YZH1</accession>